<feature type="region of interest" description="Disordered" evidence="1">
    <location>
        <begin position="1"/>
        <end position="26"/>
    </location>
</feature>
<gene>
    <name evidence="3" type="primary">LOC111489922</name>
</gene>
<dbReference type="GeneID" id="111489922"/>
<evidence type="ECO:0000313" key="3">
    <source>
        <dbReference type="RefSeq" id="XP_022994094.1"/>
    </source>
</evidence>
<sequence>MSEINNCSARRKKRGEKEKKQKGKKIRVFKEGGGDQIRIDAGDSSPQSKPTIVQGKVLSRITPSYFIKTSKNFSVIWLSSEVKAAKIGVQIKVLRKHDFRTCQGNSRIVGIHSVKKTRTREGMRQPSESCHGSRRECMLNLNAT</sequence>
<dbReference type="RefSeq" id="XP_022994094.1">
    <property type="nucleotide sequence ID" value="XM_023138326.1"/>
</dbReference>
<name>A0A6J1K1Y4_CUCMA</name>
<dbReference type="AlphaFoldDB" id="A0A6J1K1Y4"/>
<dbReference type="Proteomes" id="UP000504608">
    <property type="component" value="Unplaced"/>
</dbReference>
<feature type="compositionally biased region" description="Basic residues" evidence="1">
    <location>
        <begin position="9"/>
        <end position="26"/>
    </location>
</feature>
<dbReference type="KEGG" id="cmax:111489922"/>
<proteinExistence type="predicted"/>
<evidence type="ECO:0000313" key="2">
    <source>
        <dbReference type="Proteomes" id="UP000504608"/>
    </source>
</evidence>
<evidence type="ECO:0000256" key="1">
    <source>
        <dbReference type="SAM" id="MobiDB-lite"/>
    </source>
</evidence>
<reference evidence="3" key="1">
    <citation type="submission" date="2025-08" db="UniProtKB">
        <authorList>
            <consortium name="RefSeq"/>
        </authorList>
    </citation>
    <scope>IDENTIFICATION</scope>
    <source>
        <tissue evidence="3">Young leaves</tissue>
    </source>
</reference>
<protein>
    <submittedName>
        <fullName evidence="3">Uncharacterized protein LOC111489922</fullName>
    </submittedName>
</protein>
<accession>A0A6J1K1Y4</accession>
<keyword evidence="2" id="KW-1185">Reference proteome</keyword>
<organism evidence="2 3">
    <name type="scientific">Cucurbita maxima</name>
    <name type="common">Pumpkin</name>
    <name type="synonym">Winter squash</name>
    <dbReference type="NCBI Taxonomy" id="3661"/>
    <lineage>
        <taxon>Eukaryota</taxon>
        <taxon>Viridiplantae</taxon>
        <taxon>Streptophyta</taxon>
        <taxon>Embryophyta</taxon>
        <taxon>Tracheophyta</taxon>
        <taxon>Spermatophyta</taxon>
        <taxon>Magnoliopsida</taxon>
        <taxon>eudicotyledons</taxon>
        <taxon>Gunneridae</taxon>
        <taxon>Pentapetalae</taxon>
        <taxon>rosids</taxon>
        <taxon>fabids</taxon>
        <taxon>Cucurbitales</taxon>
        <taxon>Cucurbitaceae</taxon>
        <taxon>Cucurbiteae</taxon>
        <taxon>Cucurbita</taxon>
    </lineage>
</organism>